<accession>A0ABT2MR12</accession>
<dbReference type="SUPFAM" id="SSF48452">
    <property type="entry name" value="TPR-like"/>
    <property type="match status" value="2"/>
</dbReference>
<evidence type="ECO:0000313" key="3">
    <source>
        <dbReference type="Proteomes" id="UP001525890"/>
    </source>
</evidence>
<dbReference type="PANTHER" id="PTHR10098">
    <property type="entry name" value="RAPSYN-RELATED"/>
    <property type="match status" value="1"/>
</dbReference>
<gene>
    <name evidence="2" type="ORF">NG799_12415</name>
</gene>
<dbReference type="Pfam" id="PF12770">
    <property type="entry name" value="CHAT"/>
    <property type="match status" value="1"/>
</dbReference>
<evidence type="ECO:0000259" key="1">
    <source>
        <dbReference type="Pfam" id="PF12770"/>
    </source>
</evidence>
<keyword evidence="3" id="KW-1185">Reference proteome</keyword>
<proteinExistence type="predicted"/>
<dbReference type="SMART" id="SM00028">
    <property type="entry name" value="TPR"/>
    <property type="match status" value="7"/>
</dbReference>
<dbReference type="RefSeq" id="WP_368006743.1">
    <property type="nucleotide sequence ID" value="NZ_JAMXFF010000016.1"/>
</dbReference>
<dbReference type="EMBL" id="JAMXFF010000016">
    <property type="protein sequence ID" value="MCT7967143.1"/>
    <property type="molecule type" value="Genomic_DNA"/>
</dbReference>
<organism evidence="2 3">
    <name type="scientific">Laspinema palackyanum D2a</name>
    <dbReference type="NCBI Taxonomy" id="2953684"/>
    <lineage>
        <taxon>Bacteria</taxon>
        <taxon>Bacillati</taxon>
        <taxon>Cyanobacteriota</taxon>
        <taxon>Cyanophyceae</taxon>
        <taxon>Oscillatoriophycideae</taxon>
        <taxon>Oscillatoriales</taxon>
        <taxon>Laspinemataceae</taxon>
        <taxon>Laspinema</taxon>
        <taxon>Laspinema palackyanum</taxon>
    </lineage>
</organism>
<dbReference type="Proteomes" id="UP001525890">
    <property type="component" value="Unassembled WGS sequence"/>
</dbReference>
<name>A0ABT2MR12_9CYAN</name>
<dbReference type="InterPro" id="IPR019734">
    <property type="entry name" value="TPR_rpt"/>
</dbReference>
<dbReference type="Gene3D" id="1.25.40.10">
    <property type="entry name" value="Tetratricopeptide repeat domain"/>
    <property type="match status" value="3"/>
</dbReference>
<feature type="domain" description="CHAT" evidence="1">
    <location>
        <begin position="641"/>
        <end position="954"/>
    </location>
</feature>
<comment type="caution">
    <text evidence="2">The sequence shown here is derived from an EMBL/GenBank/DDBJ whole genome shotgun (WGS) entry which is preliminary data.</text>
</comment>
<sequence length="958" mass="106700">RAELGDNSAENFSEAIAAYQEAQEIYRHLKLFKDLAGTLTNLGNAYCNRAELGDNSAENFSEAIAAYQEAQEICFNLNLFKDLAGTLTNLGTAYLTRAKLGDNNAENLGEAIAAYQEAQEIHRELKLFKDLAGTLTNLGNAYLTRAELGDNSAENLSEAIAAHQEAEKIRRKLNLFKDLAYTLNNLGNAYLTRAELGNNSAENLNEAIAAHQEAEKIRRKLNLFKDLAYTLNNLGNAYLTRAELGDHSAENLSEAIAAYQEAEKIRRKLNLFNDLASTLTNLGNAYLTRAELGDNSAENLNEAIAAHQEAEKIRRKLNLFKDLAYTLNNLGNAYLTRAKWGDHSAENLSEAIAAYQEALQYFPPKLQPANCLRTAENLVRLAVGCQDWNLALDASQKAIEALEQSRAWAKTEALRQDIIHQGIGVYENAIQAAVNCDRLDLALQFVERVRSKRLVDLMATADLYADGRVPESVRQKLDQLQQLQQQINAQRSLLEGPSDSSTGNKSAIAALHRAATQALSDEILALETKKQQVLDALSQEDNVIAKLQQVVPLELAQMQELLDKPTVALLSFYTTDDDTHIFILRGDGSLHRHTCAGQGFNTLQGWLLETWVKPYAGIGAANETERQIRKKIWRAQMPQVLQELSQRLECDKLIQNHLENIEELILIPHLFLHQIPFVALPTDSGEYFGDRFRLRYAPSCQVLSFCHSRPSVEDTTYGTVENATDDLPFTRVEGDMVAQLFQIPPERRLRGRQAATGEAYRGLLEVCTHLLSSHHAQTRFDNPLESFLRLGDGTITVSQLLSPGWRFPELSDIFLSCCETGLTLPQNLADELITLGTGFLCAGARAVLSSQWSVGDISTAVLSGLYHQARQKGCDRASALQQAQRQLRELTAEEFGKGQKEFLYKLQKQSEKEGNVQAAEDYKGIRTQVEDFVKGNNPTDLIFNHPVYWAAFRCEGLG</sequence>
<dbReference type="InterPro" id="IPR024983">
    <property type="entry name" value="CHAT_dom"/>
</dbReference>
<reference evidence="2 3" key="1">
    <citation type="journal article" date="2022" name="Front. Microbiol.">
        <title>High genomic differentiation and limited gene flow indicate recent cryptic speciation within the genus Laspinema (cyanobacteria).</title>
        <authorList>
            <person name="Stanojkovic A."/>
            <person name="Skoupy S."/>
            <person name="Skaloud P."/>
            <person name="Dvorak P."/>
        </authorList>
    </citation>
    <scope>NUCLEOTIDE SEQUENCE [LARGE SCALE GENOMIC DNA]</scope>
    <source>
        <strain evidence="2 3">D2a</strain>
    </source>
</reference>
<dbReference type="InterPro" id="IPR011990">
    <property type="entry name" value="TPR-like_helical_dom_sf"/>
</dbReference>
<protein>
    <submittedName>
        <fullName evidence="2">CHAT domain-containing protein</fullName>
    </submittedName>
</protein>
<feature type="non-terminal residue" evidence="2">
    <location>
        <position position="1"/>
    </location>
</feature>
<dbReference type="PANTHER" id="PTHR10098:SF108">
    <property type="entry name" value="TETRATRICOPEPTIDE REPEAT PROTEIN 28"/>
    <property type="match status" value="1"/>
</dbReference>
<evidence type="ECO:0000313" key="2">
    <source>
        <dbReference type="EMBL" id="MCT7967143.1"/>
    </source>
</evidence>